<dbReference type="PROSITE" id="PS00356">
    <property type="entry name" value="HTH_LACI_1"/>
    <property type="match status" value="1"/>
</dbReference>
<dbReference type="Pfam" id="PF00356">
    <property type="entry name" value="LacI"/>
    <property type="match status" value="1"/>
</dbReference>
<keyword evidence="5 7" id="KW-0010">Activator</keyword>
<evidence type="ECO:0000256" key="6">
    <source>
        <dbReference type="ARBA" id="ARBA00023163"/>
    </source>
</evidence>
<dbReference type="Proteomes" id="UP001597282">
    <property type="component" value="Unassembled WGS sequence"/>
</dbReference>
<dbReference type="PANTHER" id="PTHR30146">
    <property type="entry name" value="LACI-RELATED TRANSCRIPTIONAL REPRESSOR"/>
    <property type="match status" value="1"/>
</dbReference>
<evidence type="ECO:0000313" key="9">
    <source>
        <dbReference type="EMBL" id="MFD1428413.1"/>
    </source>
</evidence>
<dbReference type="EMBL" id="JBHTNU010000023">
    <property type="protein sequence ID" value="MFD1428413.1"/>
    <property type="molecule type" value="Genomic_DNA"/>
</dbReference>
<dbReference type="SMART" id="SM00354">
    <property type="entry name" value="HTH_LACI"/>
    <property type="match status" value="1"/>
</dbReference>
<keyword evidence="10" id="KW-1185">Reference proteome</keyword>
<comment type="function">
    <text evidence="7">Global transcriptional regulator of carbon catabolite repression (CCR) and carbon catabolite activation (CCA), which ensures optimal energy usage under diverse conditions.</text>
</comment>
<reference evidence="10" key="1">
    <citation type="journal article" date="2019" name="Int. J. Syst. Evol. Microbiol.">
        <title>The Global Catalogue of Microorganisms (GCM) 10K type strain sequencing project: providing services to taxonomists for standard genome sequencing and annotation.</title>
        <authorList>
            <consortium name="The Broad Institute Genomics Platform"/>
            <consortium name="The Broad Institute Genome Sequencing Center for Infectious Disease"/>
            <person name="Wu L."/>
            <person name="Ma J."/>
        </authorList>
    </citation>
    <scope>NUCLEOTIDE SEQUENCE [LARGE SCALE GENOMIC DNA]</scope>
    <source>
        <strain evidence="10">S1</strain>
    </source>
</reference>
<dbReference type="SUPFAM" id="SSF47413">
    <property type="entry name" value="lambda repressor-like DNA-binding domains"/>
    <property type="match status" value="1"/>
</dbReference>
<comment type="caution">
    <text evidence="9">The sequence shown here is derived from an EMBL/GenBank/DDBJ whole genome shotgun (WGS) entry which is preliminary data.</text>
</comment>
<evidence type="ECO:0000259" key="8">
    <source>
        <dbReference type="PROSITE" id="PS50932"/>
    </source>
</evidence>
<dbReference type="RefSeq" id="WP_380167291.1">
    <property type="nucleotide sequence ID" value="NZ_JBHTNU010000023.1"/>
</dbReference>
<dbReference type="InterPro" id="IPR046335">
    <property type="entry name" value="LacI/GalR-like_sensor"/>
</dbReference>
<dbReference type="PROSITE" id="PS50932">
    <property type="entry name" value="HTH_LACI_2"/>
    <property type="match status" value="1"/>
</dbReference>
<dbReference type="InterPro" id="IPR028082">
    <property type="entry name" value="Peripla_BP_I"/>
</dbReference>
<dbReference type="InterPro" id="IPR010982">
    <property type="entry name" value="Lambda_DNA-bd_dom_sf"/>
</dbReference>
<gene>
    <name evidence="9" type="primary">ccpA</name>
    <name evidence="9" type="ORF">ACFQ4Y_16045</name>
</gene>
<dbReference type="PRINTS" id="PR00036">
    <property type="entry name" value="HTHLACI"/>
</dbReference>
<keyword evidence="3 7" id="KW-0805">Transcription regulation</keyword>
<dbReference type="Gene3D" id="3.40.50.2300">
    <property type="match status" value="2"/>
</dbReference>
<proteinExistence type="predicted"/>
<evidence type="ECO:0000256" key="1">
    <source>
        <dbReference type="ARBA" id="ARBA00019435"/>
    </source>
</evidence>
<evidence type="ECO:0000256" key="3">
    <source>
        <dbReference type="ARBA" id="ARBA00023015"/>
    </source>
</evidence>
<accession>A0ABW4CCY8</accession>
<evidence type="ECO:0000256" key="4">
    <source>
        <dbReference type="ARBA" id="ARBA00023125"/>
    </source>
</evidence>
<organism evidence="9 10">
    <name type="scientific">Kroppenstedtia sanguinis</name>
    <dbReference type="NCBI Taxonomy" id="1380684"/>
    <lineage>
        <taxon>Bacteria</taxon>
        <taxon>Bacillati</taxon>
        <taxon>Bacillota</taxon>
        <taxon>Bacilli</taxon>
        <taxon>Bacillales</taxon>
        <taxon>Thermoactinomycetaceae</taxon>
        <taxon>Kroppenstedtia</taxon>
    </lineage>
</organism>
<name>A0ABW4CCY8_9BACL</name>
<dbReference type="Pfam" id="PF13377">
    <property type="entry name" value="Peripla_BP_3"/>
    <property type="match status" value="1"/>
</dbReference>
<dbReference type="PANTHER" id="PTHR30146:SF150">
    <property type="entry name" value="ARABINOSE METABOLISM TRANSCRIPTIONAL REPRESSOR"/>
    <property type="match status" value="1"/>
</dbReference>
<dbReference type="CDD" id="cd01392">
    <property type="entry name" value="HTH_LacI"/>
    <property type="match status" value="1"/>
</dbReference>
<protein>
    <recommendedName>
        <fullName evidence="1 7">Catabolite control protein A</fullName>
    </recommendedName>
</protein>
<sequence length="346" mass="38451">MDRKKETVTIYDVAREAGVSMATVSRVVNGNPNVKPLTRKKVLETIRRMGYRPNAVARGLASKKTTTVGVVIPDISYAFFAELTRGIEDIANMYHYNIILCNSDLKKNKELQLIEALFEKQVDGLLFLGGEVTEEHREIFSGSDIPVVLAATQDEKVKNRPFVTIDHVQAAKEATGILIREGHQRIGFVGGPLTDPIIGYPRYLGYKEALSESGLPFEEKWIQLGNYRYDTGLKATKELLMMEEGPTAIFAVNDEIAVGAIHAAQDLGKRVPEEISVIGFDNIPLATQVRPLLSTVAVPMYDIGAVAMRLLTKYMNGEPIENNQVVLEYRLELRDSTQLKETPDSV</sequence>
<dbReference type="SUPFAM" id="SSF53822">
    <property type="entry name" value="Periplasmic binding protein-like I"/>
    <property type="match status" value="1"/>
</dbReference>
<dbReference type="InterPro" id="IPR006377">
    <property type="entry name" value="CcpA"/>
</dbReference>
<dbReference type="NCBIfam" id="TIGR01481">
    <property type="entry name" value="ccpA"/>
    <property type="match status" value="1"/>
</dbReference>
<evidence type="ECO:0000256" key="7">
    <source>
        <dbReference type="RuleBase" id="RU368079"/>
    </source>
</evidence>
<feature type="domain" description="HTH lacI-type" evidence="8">
    <location>
        <begin position="8"/>
        <end position="62"/>
    </location>
</feature>
<dbReference type="InterPro" id="IPR000843">
    <property type="entry name" value="HTH_LacI"/>
</dbReference>
<dbReference type="Gene3D" id="1.10.260.40">
    <property type="entry name" value="lambda repressor-like DNA-binding domains"/>
    <property type="match status" value="1"/>
</dbReference>
<keyword evidence="2 7" id="KW-0678">Repressor</keyword>
<keyword evidence="4 7" id="KW-0238">DNA-binding</keyword>
<keyword evidence="6 7" id="KW-0804">Transcription</keyword>
<evidence type="ECO:0000256" key="2">
    <source>
        <dbReference type="ARBA" id="ARBA00022491"/>
    </source>
</evidence>
<evidence type="ECO:0000313" key="10">
    <source>
        <dbReference type="Proteomes" id="UP001597282"/>
    </source>
</evidence>
<evidence type="ECO:0000256" key="5">
    <source>
        <dbReference type="ARBA" id="ARBA00023159"/>
    </source>
</evidence>